<evidence type="ECO:0000313" key="4">
    <source>
        <dbReference type="Proteomes" id="UP000712600"/>
    </source>
</evidence>
<reference evidence="3" key="1">
    <citation type="submission" date="2019-12" db="EMBL/GenBank/DDBJ databases">
        <title>Genome sequencing and annotation of Brassica cretica.</title>
        <authorList>
            <person name="Studholme D.J."/>
            <person name="Sarris P."/>
        </authorList>
    </citation>
    <scope>NUCLEOTIDE SEQUENCE</scope>
    <source>
        <strain evidence="3">PFS-109/04</strain>
        <tissue evidence="3">Leaf</tissue>
    </source>
</reference>
<organism evidence="3 4">
    <name type="scientific">Brassica cretica</name>
    <name type="common">Mustard</name>
    <dbReference type="NCBI Taxonomy" id="69181"/>
    <lineage>
        <taxon>Eukaryota</taxon>
        <taxon>Viridiplantae</taxon>
        <taxon>Streptophyta</taxon>
        <taxon>Embryophyta</taxon>
        <taxon>Tracheophyta</taxon>
        <taxon>Spermatophyta</taxon>
        <taxon>Magnoliopsida</taxon>
        <taxon>eudicotyledons</taxon>
        <taxon>Gunneridae</taxon>
        <taxon>Pentapetalae</taxon>
        <taxon>rosids</taxon>
        <taxon>malvids</taxon>
        <taxon>Brassicales</taxon>
        <taxon>Brassicaceae</taxon>
        <taxon>Brassiceae</taxon>
        <taxon>Brassica</taxon>
    </lineage>
</organism>
<proteinExistence type="predicted"/>
<dbReference type="GO" id="GO:0004523">
    <property type="term" value="F:RNA-DNA hybrid ribonuclease activity"/>
    <property type="evidence" value="ECO:0007669"/>
    <property type="project" value="InterPro"/>
</dbReference>
<dbReference type="Gene3D" id="3.30.420.10">
    <property type="entry name" value="Ribonuclease H-like superfamily/Ribonuclease H"/>
    <property type="match status" value="1"/>
</dbReference>
<feature type="transmembrane region" description="Helical" evidence="1">
    <location>
        <begin position="66"/>
        <end position="86"/>
    </location>
</feature>
<gene>
    <name evidence="3" type="ORF">F2Q69_00062052</name>
</gene>
<evidence type="ECO:0000259" key="2">
    <source>
        <dbReference type="Pfam" id="PF13456"/>
    </source>
</evidence>
<dbReference type="EMBL" id="QGKX02000095">
    <property type="protein sequence ID" value="KAF3572092.1"/>
    <property type="molecule type" value="Genomic_DNA"/>
</dbReference>
<dbReference type="Pfam" id="PF13456">
    <property type="entry name" value="RVT_3"/>
    <property type="match status" value="1"/>
</dbReference>
<sequence>MARLSQVSIVKPSTLSTTKTQHPQHIISSALRPVTLSLTGLRRLAATARSGKSRDGACDDSHDKTLIVFVSILGMGFGFWCGHKFYRFKNSIWVMDLITMLALLPAFSLNVIEAADYWLRSLPVTTSGLRHGNVEVCGSVSIIPSATSLDSILPSVSLRQLPPTKSTILFGSMPNPPMVSEKKIVSTTSTSCFPIVLFSGSVEIHLVSRVNIISSRAVLICLKSLFLMRLFMVLNLEFSSLRFLSNNSTLVRAISGNFQSKEIIGIVSDIRSISSGFASVSFSHFSRSENSKAGGLAKLALQVHLSV</sequence>
<keyword evidence="1" id="KW-0812">Transmembrane</keyword>
<keyword evidence="1" id="KW-0472">Membrane</keyword>
<dbReference type="Proteomes" id="UP000712600">
    <property type="component" value="Unassembled WGS sequence"/>
</dbReference>
<dbReference type="GO" id="GO:0003676">
    <property type="term" value="F:nucleic acid binding"/>
    <property type="evidence" value="ECO:0007669"/>
    <property type="project" value="InterPro"/>
</dbReference>
<dbReference type="InterPro" id="IPR036397">
    <property type="entry name" value="RNaseH_sf"/>
</dbReference>
<accession>A0A8S9RHX1</accession>
<feature type="domain" description="RNase H type-1" evidence="2">
    <location>
        <begin position="232"/>
        <end position="300"/>
    </location>
</feature>
<evidence type="ECO:0000256" key="1">
    <source>
        <dbReference type="SAM" id="Phobius"/>
    </source>
</evidence>
<evidence type="ECO:0000313" key="3">
    <source>
        <dbReference type="EMBL" id="KAF3572092.1"/>
    </source>
</evidence>
<dbReference type="AlphaFoldDB" id="A0A8S9RHX1"/>
<feature type="transmembrane region" description="Helical" evidence="1">
    <location>
        <begin position="92"/>
        <end position="112"/>
    </location>
</feature>
<keyword evidence="1" id="KW-1133">Transmembrane helix</keyword>
<protein>
    <recommendedName>
        <fullName evidence="2">RNase H type-1 domain-containing protein</fullName>
    </recommendedName>
</protein>
<comment type="caution">
    <text evidence="3">The sequence shown here is derived from an EMBL/GenBank/DDBJ whole genome shotgun (WGS) entry which is preliminary data.</text>
</comment>
<name>A0A8S9RHX1_BRACR</name>
<dbReference type="InterPro" id="IPR002156">
    <property type="entry name" value="RNaseH_domain"/>
</dbReference>